<dbReference type="EMBL" id="CM046109">
    <property type="protein sequence ID" value="KAI8442369.1"/>
    <property type="molecule type" value="Genomic_DNA"/>
</dbReference>
<protein>
    <submittedName>
        <fullName evidence="1">Uncharacterized protein</fullName>
    </submittedName>
</protein>
<evidence type="ECO:0000313" key="1">
    <source>
        <dbReference type="EMBL" id="KAI8442369.1"/>
    </source>
</evidence>
<keyword evidence="2" id="KW-1185">Reference proteome</keyword>
<evidence type="ECO:0000313" key="2">
    <source>
        <dbReference type="Proteomes" id="UP001064048"/>
    </source>
</evidence>
<reference evidence="1 2" key="1">
    <citation type="journal article" date="2022" name="Genome Biol. Evol.">
        <title>The Spruce Budworm Genome: Reconstructing the Evolutionary History of Antifreeze Proteins.</title>
        <authorList>
            <person name="Beliveau C."/>
            <person name="Gagne P."/>
            <person name="Picq S."/>
            <person name="Vernygora O."/>
            <person name="Keeling C.I."/>
            <person name="Pinkney K."/>
            <person name="Doucet D."/>
            <person name="Wen F."/>
            <person name="Johnston J.S."/>
            <person name="Maaroufi H."/>
            <person name="Boyle B."/>
            <person name="Laroche J."/>
            <person name="Dewar K."/>
            <person name="Juretic N."/>
            <person name="Blackburn G."/>
            <person name="Nisole A."/>
            <person name="Brunet B."/>
            <person name="Brandao M."/>
            <person name="Lumley L."/>
            <person name="Duan J."/>
            <person name="Quan G."/>
            <person name="Lucarotti C.J."/>
            <person name="Roe A.D."/>
            <person name="Sperling F.A.H."/>
            <person name="Levesque R.C."/>
            <person name="Cusson M."/>
        </authorList>
    </citation>
    <scope>NUCLEOTIDE SEQUENCE [LARGE SCALE GENOMIC DNA]</scope>
    <source>
        <strain evidence="1">Glfc:IPQL:Cfum</strain>
    </source>
</reference>
<accession>A0ACC0L0P9</accession>
<sequence length="291" mass="32349">MHFQRESEKPIGKCTFRESKRSEKVVLLNKCAFRESVHFAGLNANDVQRAQGYIQSDDSISGKSFFGMDFSGTTVNGERVMGLVRGGALSDRVAARPELLWPVPEHWSLEDAATVPLPYAHAYYCLAYLTCCSPQGVMLDIDHVERNENFSFGMQHLGFEKSYMVVDLSSIFDNSDGGTLKELQSLISEGISRGVVRPLSRVAYAPHEAPRAFRLLAASRHRGRVLLRLQPTPPLPAQPRIVCSPDNCQIVLCDDVGLTLKLADRLVKRGARTLHLHSTASDSRFSLALKY</sequence>
<proteinExistence type="predicted"/>
<organism evidence="1 2">
    <name type="scientific">Choristoneura fumiferana</name>
    <name type="common">Spruce budworm moth</name>
    <name type="synonym">Archips fumiferana</name>
    <dbReference type="NCBI Taxonomy" id="7141"/>
    <lineage>
        <taxon>Eukaryota</taxon>
        <taxon>Metazoa</taxon>
        <taxon>Ecdysozoa</taxon>
        <taxon>Arthropoda</taxon>
        <taxon>Hexapoda</taxon>
        <taxon>Insecta</taxon>
        <taxon>Pterygota</taxon>
        <taxon>Neoptera</taxon>
        <taxon>Endopterygota</taxon>
        <taxon>Lepidoptera</taxon>
        <taxon>Glossata</taxon>
        <taxon>Ditrysia</taxon>
        <taxon>Tortricoidea</taxon>
        <taxon>Tortricidae</taxon>
        <taxon>Tortricinae</taxon>
        <taxon>Choristoneura</taxon>
    </lineage>
</organism>
<name>A0ACC0L0P9_CHOFU</name>
<dbReference type="Proteomes" id="UP001064048">
    <property type="component" value="Chromosome 9"/>
</dbReference>
<gene>
    <name evidence="1" type="ORF">MSG28_005891</name>
</gene>
<comment type="caution">
    <text evidence="1">The sequence shown here is derived from an EMBL/GenBank/DDBJ whole genome shotgun (WGS) entry which is preliminary data.</text>
</comment>